<dbReference type="Proteomes" id="UP000095281">
    <property type="component" value="Unplaced"/>
</dbReference>
<proteinExistence type="predicted"/>
<evidence type="ECO:0000313" key="1">
    <source>
        <dbReference type="Proteomes" id="UP000095281"/>
    </source>
</evidence>
<accession>A0A1I8BWF7</accession>
<reference evidence="2" key="1">
    <citation type="submission" date="2016-11" db="UniProtKB">
        <authorList>
            <consortium name="WormBaseParasite"/>
        </authorList>
    </citation>
    <scope>IDENTIFICATION</scope>
</reference>
<sequence length="56" mass="6454">MEHNQIQATEGLTEGKREIIKRLNGVEEHVRLLMGGEERFHVTLLMRAIVAFDCSF</sequence>
<dbReference type="WBParaSite" id="MhA1_Contig643.frz3.gene14">
    <property type="protein sequence ID" value="MhA1_Contig643.frz3.gene14"/>
    <property type="gene ID" value="MhA1_Contig643.frz3.gene14"/>
</dbReference>
<keyword evidence="1" id="KW-1185">Reference proteome</keyword>
<name>A0A1I8BWF7_MELHA</name>
<protein>
    <submittedName>
        <fullName evidence="2">AKAP7_NLS domain-containing protein</fullName>
    </submittedName>
</protein>
<organism evidence="1 2">
    <name type="scientific">Meloidogyne hapla</name>
    <name type="common">Root-knot nematode worm</name>
    <dbReference type="NCBI Taxonomy" id="6305"/>
    <lineage>
        <taxon>Eukaryota</taxon>
        <taxon>Metazoa</taxon>
        <taxon>Ecdysozoa</taxon>
        <taxon>Nematoda</taxon>
        <taxon>Chromadorea</taxon>
        <taxon>Rhabditida</taxon>
        <taxon>Tylenchina</taxon>
        <taxon>Tylenchomorpha</taxon>
        <taxon>Tylenchoidea</taxon>
        <taxon>Meloidogynidae</taxon>
        <taxon>Meloidogyninae</taxon>
        <taxon>Meloidogyne</taxon>
    </lineage>
</organism>
<evidence type="ECO:0000313" key="2">
    <source>
        <dbReference type="WBParaSite" id="MhA1_Contig643.frz3.gene14"/>
    </source>
</evidence>
<dbReference type="AlphaFoldDB" id="A0A1I8BWF7"/>